<dbReference type="InterPro" id="IPR043502">
    <property type="entry name" value="DNA/RNA_pol_sf"/>
</dbReference>
<keyword evidence="4" id="KW-1185">Reference proteome</keyword>
<evidence type="ECO:0000256" key="1">
    <source>
        <dbReference type="ARBA" id="ARBA00022705"/>
    </source>
</evidence>
<sequence length="518" mass="58278">MRVVDKNLPDWNYRAAELALWHLDQCINDRGFWIDTALARAAIGAVEREQKLLAKRTQEMTEGEVQAATQRDALLRYLLKAYNIELPDLQKSTLERRINDPELPLELRELLTIRLQASSTSTSKYKALIKSISSDHRLRGALQFNGANRTGRWSGRLFQPQNLPRPTLSNAAIEIGIEAIKADCADLIFDNVMELTSSAIRGCILAPEDRKLVIADLSNIEGRVLAWLAGEEWKIEAFYEFDAGIGRDLYKLAFAKSFGVKPENVTDENRQVGKVQELALGYEGGVGAFLTFSAAYGIDLEAMGEQAIDSIPNNIMAEAHKALAWTKLNKRPTFGLSDRAWLVCDSFKRSWRYAHPKTTSFWKGLEEAARSAILCPGVAFTCRRLMLQRDGAWLRIRLPSGRYLCYPSPQVGEDEKISYMGIDQYSRKWSRLHTYGGKFAENVTQAVSRDILSTNMQAIDDAGYLIVLSVHDELITETPDTEEFNADHLVAMMSKNPVWAPGLPLAAKGFETYRYKKG</sequence>
<organism evidence="3 4">
    <name type="scientific">Linnemannia gamsii</name>
    <dbReference type="NCBI Taxonomy" id="64522"/>
    <lineage>
        <taxon>Eukaryota</taxon>
        <taxon>Fungi</taxon>
        <taxon>Fungi incertae sedis</taxon>
        <taxon>Mucoromycota</taxon>
        <taxon>Mortierellomycotina</taxon>
        <taxon>Mortierellomycetes</taxon>
        <taxon>Mortierellales</taxon>
        <taxon>Mortierellaceae</taxon>
        <taxon>Linnemannia</taxon>
    </lineage>
</organism>
<comment type="caution">
    <text evidence="3">The sequence shown here is derived from an EMBL/GenBank/DDBJ whole genome shotgun (WGS) entry which is preliminary data.</text>
</comment>
<dbReference type="InterPro" id="IPR001098">
    <property type="entry name" value="DNA-dir_DNA_pol_A_palm_dom"/>
</dbReference>
<keyword evidence="1" id="KW-0235">DNA replication</keyword>
<evidence type="ECO:0000313" key="3">
    <source>
        <dbReference type="EMBL" id="KAG0289428.1"/>
    </source>
</evidence>
<accession>A0ABQ7K2E1</accession>
<dbReference type="EMBL" id="JAAAIM010000348">
    <property type="protein sequence ID" value="KAG0289428.1"/>
    <property type="molecule type" value="Genomic_DNA"/>
</dbReference>
<feature type="domain" description="DNA-directed DNA polymerase family A palm" evidence="2">
    <location>
        <begin position="197"/>
        <end position="482"/>
    </location>
</feature>
<name>A0ABQ7K2E1_9FUNG</name>
<protein>
    <recommendedName>
        <fullName evidence="2">DNA-directed DNA polymerase family A palm domain-containing protein</fullName>
    </recommendedName>
</protein>
<dbReference type="Proteomes" id="UP001194696">
    <property type="component" value="Unassembled WGS sequence"/>
</dbReference>
<dbReference type="PANTHER" id="PTHR10133">
    <property type="entry name" value="DNA POLYMERASE I"/>
    <property type="match status" value="1"/>
</dbReference>
<dbReference type="Gene3D" id="1.10.150.20">
    <property type="entry name" value="5' to 3' exonuclease, C-terminal subdomain"/>
    <property type="match status" value="1"/>
</dbReference>
<evidence type="ECO:0000313" key="4">
    <source>
        <dbReference type="Proteomes" id="UP001194696"/>
    </source>
</evidence>
<evidence type="ECO:0000259" key="2">
    <source>
        <dbReference type="SMART" id="SM00482"/>
    </source>
</evidence>
<reference evidence="3 4" key="1">
    <citation type="journal article" date="2020" name="Fungal Divers.">
        <title>Resolving the Mortierellaceae phylogeny through synthesis of multi-gene phylogenetics and phylogenomics.</title>
        <authorList>
            <person name="Vandepol N."/>
            <person name="Liber J."/>
            <person name="Desiro A."/>
            <person name="Na H."/>
            <person name="Kennedy M."/>
            <person name="Barry K."/>
            <person name="Grigoriev I.V."/>
            <person name="Miller A.N."/>
            <person name="O'Donnell K."/>
            <person name="Stajich J.E."/>
            <person name="Bonito G."/>
        </authorList>
    </citation>
    <scope>NUCLEOTIDE SEQUENCE [LARGE SCALE GENOMIC DNA]</scope>
    <source>
        <strain evidence="3 4">AD045</strain>
    </source>
</reference>
<dbReference type="SMART" id="SM00482">
    <property type="entry name" value="POLAc"/>
    <property type="match status" value="1"/>
</dbReference>
<dbReference type="PANTHER" id="PTHR10133:SF27">
    <property type="entry name" value="DNA POLYMERASE NU"/>
    <property type="match status" value="1"/>
</dbReference>
<dbReference type="SUPFAM" id="SSF56672">
    <property type="entry name" value="DNA/RNA polymerases"/>
    <property type="match status" value="1"/>
</dbReference>
<dbReference type="Pfam" id="PF00476">
    <property type="entry name" value="DNA_pol_A"/>
    <property type="match status" value="1"/>
</dbReference>
<gene>
    <name evidence="3" type="ORF">BGZ96_007002</name>
</gene>
<dbReference type="InterPro" id="IPR002298">
    <property type="entry name" value="DNA_polymerase_A"/>
</dbReference>
<proteinExistence type="predicted"/>
<dbReference type="Gene3D" id="3.30.70.370">
    <property type="match status" value="1"/>
</dbReference>